<accession>A0AAD7N9J3</accession>
<proteinExistence type="predicted"/>
<keyword evidence="4" id="KW-0472">Membrane</keyword>
<dbReference type="Gene3D" id="1.20.1080.10">
    <property type="entry name" value="Glycerol uptake facilitator protein"/>
    <property type="match status" value="1"/>
</dbReference>
<keyword evidence="2" id="KW-0812">Transmembrane</keyword>
<name>A0AAD7N9J3_9AGAR</name>
<evidence type="ECO:0000256" key="2">
    <source>
        <dbReference type="ARBA" id="ARBA00022692"/>
    </source>
</evidence>
<dbReference type="GO" id="GO:0016020">
    <property type="term" value="C:membrane"/>
    <property type="evidence" value="ECO:0007669"/>
    <property type="project" value="UniProtKB-SubCell"/>
</dbReference>
<dbReference type="AlphaFoldDB" id="A0AAD7N9J3"/>
<reference evidence="5" key="1">
    <citation type="submission" date="2023-03" db="EMBL/GenBank/DDBJ databases">
        <title>Massive genome expansion in bonnet fungi (Mycena s.s.) driven by repeated elements and novel gene families across ecological guilds.</title>
        <authorList>
            <consortium name="Lawrence Berkeley National Laboratory"/>
            <person name="Harder C.B."/>
            <person name="Miyauchi S."/>
            <person name="Viragh M."/>
            <person name="Kuo A."/>
            <person name="Thoen E."/>
            <person name="Andreopoulos B."/>
            <person name="Lu D."/>
            <person name="Skrede I."/>
            <person name="Drula E."/>
            <person name="Henrissat B."/>
            <person name="Morin E."/>
            <person name="Kohler A."/>
            <person name="Barry K."/>
            <person name="LaButti K."/>
            <person name="Morin E."/>
            <person name="Salamov A."/>
            <person name="Lipzen A."/>
            <person name="Mereny Z."/>
            <person name="Hegedus B."/>
            <person name="Baldrian P."/>
            <person name="Stursova M."/>
            <person name="Weitz H."/>
            <person name="Taylor A."/>
            <person name="Grigoriev I.V."/>
            <person name="Nagy L.G."/>
            <person name="Martin F."/>
            <person name="Kauserud H."/>
        </authorList>
    </citation>
    <scope>NUCLEOTIDE SEQUENCE</scope>
    <source>
        <strain evidence="5">CBHHK188m</strain>
    </source>
</reference>
<comment type="caution">
    <text evidence="5">The sequence shown here is derived from an EMBL/GenBank/DDBJ whole genome shotgun (WGS) entry which is preliminary data.</text>
</comment>
<dbReference type="EMBL" id="JARJLG010000080">
    <property type="protein sequence ID" value="KAJ7750965.1"/>
    <property type="molecule type" value="Genomic_DNA"/>
</dbReference>
<dbReference type="Proteomes" id="UP001215280">
    <property type="component" value="Unassembled WGS sequence"/>
</dbReference>
<keyword evidence="3" id="KW-1133">Transmembrane helix</keyword>
<dbReference type="InterPro" id="IPR023271">
    <property type="entry name" value="Aquaporin-like"/>
</dbReference>
<sequence>MSNPGLLKLLGGLLFPVDLVMIVLQGLKLLTSNMIVLSRARLLSDLIFFLGTPHRRFKRSDAIVPSTSSSQSRQAFSSLPCWFVVRMFYPFFQLSQNCPLNLLRQWYPFCRPVPSIRYFIHDQKRPGTRSF</sequence>
<protein>
    <submittedName>
        <fullName evidence="5">Uncharacterized protein</fullName>
    </submittedName>
</protein>
<gene>
    <name evidence="5" type="ORF">DFH07DRAFT_543048</name>
</gene>
<evidence type="ECO:0000256" key="1">
    <source>
        <dbReference type="ARBA" id="ARBA00004141"/>
    </source>
</evidence>
<evidence type="ECO:0000313" key="6">
    <source>
        <dbReference type="Proteomes" id="UP001215280"/>
    </source>
</evidence>
<evidence type="ECO:0000256" key="4">
    <source>
        <dbReference type="ARBA" id="ARBA00023136"/>
    </source>
</evidence>
<evidence type="ECO:0000313" key="5">
    <source>
        <dbReference type="EMBL" id="KAJ7750965.1"/>
    </source>
</evidence>
<organism evidence="5 6">
    <name type="scientific">Mycena maculata</name>
    <dbReference type="NCBI Taxonomy" id="230809"/>
    <lineage>
        <taxon>Eukaryota</taxon>
        <taxon>Fungi</taxon>
        <taxon>Dikarya</taxon>
        <taxon>Basidiomycota</taxon>
        <taxon>Agaricomycotina</taxon>
        <taxon>Agaricomycetes</taxon>
        <taxon>Agaricomycetidae</taxon>
        <taxon>Agaricales</taxon>
        <taxon>Marasmiineae</taxon>
        <taxon>Mycenaceae</taxon>
        <taxon>Mycena</taxon>
    </lineage>
</organism>
<evidence type="ECO:0000256" key="3">
    <source>
        <dbReference type="ARBA" id="ARBA00022989"/>
    </source>
</evidence>
<comment type="subcellular location">
    <subcellularLocation>
        <location evidence="1">Membrane</location>
        <topology evidence="1">Multi-pass membrane protein</topology>
    </subcellularLocation>
</comment>
<keyword evidence="6" id="KW-1185">Reference proteome</keyword>